<dbReference type="Gene3D" id="3.30.428.10">
    <property type="entry name" value="HIT-like"/>
    <property type="match status" value="1"/>
</dbReference>
<protein>
    <submittedName>
        <fullName evidence="1">Uncharacterized protein</fullName>
    </submittedName>
</protein>
<proteinExistence type="predicted"/>
<accession>A0A328VDC9</accession>
<sequence length="81" mass="8887">MCFICQKVQGDIALPGRFICQDELVQVMHLVPGPDGSVSLGEPMIEPLRHAPGLADLTSEEAQAFGLPRKMEELLRGEQNK</sequence>
<organism evidence="1 2">
    <name type="scientific">Thermogemmatispora tikiterensis</name>
    <dbReference type="NCBI Taxonomy" id="1825093"/>
    <lineage>
        <taxon>Bacteria</taxon>
        <taxon>Bacillati</taxon>
        <taxon>Chloroflexota</taxon>
        <taxon>Ktedonobacteria</taxon>
        <taxon>Thermogemmatisporales</taxon>
        <taxon>Thermogemmatisporaceae</taxon>
        <taxon>Thermogemmatispora</taxon>
    </lineage>
</organism>
<dbReference type="AlphaFoldDB" id="A0A328VDC9"/>
<comment type="caution">
    <text evidence="1">The sequence shown here is derived from an EMBL/GenBank/DDBJ whole genome shotgun (WGS) entry which is preliminary data.</text>
</comment>
<dbReference type="OrthoDB" id="9784774at2"/>
<name>A0A328VDC9_9CHLR</name>
<dbReference type="RefSeq" id="WP_112425462.1">
    <property type="nucleotide sequence ID" value="NZ_MCIF01000002.1"/>
</dbReference>
<dbReference type="InterPro" id="IPR036265">
    <property type="entry name" value="HIT-like_sf"/>
</dbReference>
<dbReference type="Proteomes" id="UP000248706">
    <property type="component" value="Unassembled WGS sequence"/>
</dbReference>
<gene>
    <name evidence="1" type="ORF">A4R35_00360</name>
</gene>
<reference evidence="1 2" key="1">
    <citation type="submission" date="2016-08" db="EMBL/GenBank/DDBJ databases">
        <title>Analysis of Carbohydrate Active Enzymes in Thermogemmatispora T81 Reveals Carbohydrate Degradation Ability.</title>
        <authorList>
            <person name="Tomazini A."/>
            <person name="Lal S."/>
            <person name="Stott M."/>
            <person name="Henrissat B."/>
            <person name="Polikarpov I."/>
            <person name="Sparling R."/>
            <person name="Levin D.B."/>
        </authorList>
    </citation>
    <scope>NUCLEOTIDE SEQUENCE [LARGE SCALE GENOMIC DNA]</scope>
    <source>
        <strain evidence="1 2">T81</strain>
    </source>
</reference>
<dbReference type="SUPFAM" id="SSF54197">
    <property type="entry name" value="HIT-like"/>
    <property type="match status" value="1"/>
</dbReference>
<keyword evidence="2" id="KW-1185">Reference proteome</keyword>
<dbReference type="EMBL" id="MCIF01000002">
    <property type="protein sequence ID" value="RAQ93962.1"/>
    <property type="molecule type" value="Genomic_DNA"/>
</dbReference>
<evidence type="ECO:0000313" key="1">
    <source>
        <dbReference type="EMBL" id="RAQ93962.1"/>
    </source>
</evidence>
<evidence type="ECO:0000313" key="2">
    <source>
        <dbReference type="Proteomes" id="UP000248706"/>
    </source>
</evidence>